<dbReference type="Gene3D" id="1.10.750.20">
    <property type="entry name" value="SOCS box"/>
    <property type="match status" value="1"/>
</dbReference>
<dbReference type="GO" id="GO:0035556">
    <property type="term" value="P:intracellular signal transduction"/>
    <property type="evidence" value="ECO:0007669"/>
    <property type="project" value="InterPro"/>
</dbReference>
<comment type="caution">
    <text evidence="2">The sequence shown here is derived from an EMBL/GenBank/DDBJ whole genome shotgun (WGS) entry which is preliminary data.</text>
</comment>
<reference evidence="2 3" key="1">
    <citation type="journal article" date="2021" name="Elife">
        <title>Chloroplast acquisition without the gene transfer in kleptoplastic sea slugs, Plakobranchus ocellatus.</title>
        <authorList>
            <person name="Maeda T."/>
            <person name="Takahashi S."/>
            <person name="Yoshida T."/>
            <person name="Shimamura S."/>
            <person name="Takaki Y."/>
            <person name="Nagai Y."/>
            <person name="Toyoda A."/>
            <person name="Suzuki Y."/>
            <person name="Arimoto A."/>
            <person name="Ishii H."/>
            <person name="Satoh N."/>
            <person name="Nishiyama T."/>
            <person name="Hasebe M."/>
            <person name="Maruyama T."/>
            <person name="Minagawa J."/>
            <person name="Obokata J."/>
            <person name="Shigenobu S."/>
        </authorList>
    </citation>
    <scope>NUCLEOTIDE SEQUENCE [LARGE SCALE GENOMIC DNA]</scope>
</reference>
<dbReference type="SUPFAM" id="SSF158235">
    <property type="entry name" value="SOCS box-like"/>
    <property type="match status" value="1"/>
</dbReference>
<dbReference type="Pfam" id="PF12796">
    <property type="entry name" value="Ank_2"/>
    <property type="match status" value="1"/>
</dbReference>
<dbReference type="SMART" id="SM00969">
    <property type="entry name" value="SOCS_box"/>
    <property type="match status" value="1"/>
</dbReference>
<dbReference type="InterPro" id="IPR002110">
    <property type="entry name" value="Ankyrin_rpt"/>
</dbReference>
<dbReference type="CDD" id="cd03587">
    <property type="entry name" value="SOCS"/>
    <property type="match status" value="1"/>
</dbReference>
<dbReference type="AlphaFoldDB" id="A0AAV4EBQ7"/>
<evidence type="ECO:0000313" key="2">
    <source>
        <dbReference type="EMBL" id="GFR57926.1"/>
    </source>
</evidence>
<accession>A0AAV4EBQ7</accession>
<dbReference type="Pfam" id="PF07525">
    <property type="entry name" value="SOCS_box"/>
    <property type="match status" value="1"/>
</dbReference>
<dbReference type="FunFam" id="1.10.750.20:FF:000001">
    <property type="entry name" value="Ankyrin repeat and SOCS box containing 1"/>
    <property type="match status" value="1"/>
</dbReference>
<dbReference type="EMBL" id="BMAT01003576">
    <property type="protein sequence ID" value="GFR57926.1"/>
    <property type="molecule type" value="Genomic_DNA"/>
</dbReference>
<proteinExistence type="predicted"/>
<name>A0AAV4EBQ7_9GAST</name>
<dbReference type="Proteomes" id="UP000762676">
    <property type="component" value="Unassembled WGS sequence"/>
</dbReference>
<evidence type="ECO:0000259" key="1">
    <source>
        <dbReference type="PROSITE" id="PS50225"/>
    </source>
</evidence>
<dbReference type="PROSITE" id="PS50225">
    <property type="entry name" value="SOCS"/>
    <property type="match status" value="1"/>
</dbReference>
<dbReference type="InterPro" id="IPR036770">
    <property type="entry name" value="Ankyrin_rpt-contain_sf"/>
</dbReference>
<dbReference type="Gene3D" id="1.25.40.20">
    <property type="entry name" value="Ankyrin repeat-containing domain"/>
    <property type="match status" value="1"/>
</dbReference>
<keyword evidence="3" id="KW-1185">Reference proteome</keyword>
<dbReference type="InterPro" id="IPR001496">
    <property type="entry name" value="SOCS_box"/>
</dbReference>
<protein>
    <submittedName>
        <fullName evidence="2">Ankyrin repeat domain-containing protein 1-like</fullName>
    </submittedName>
</protein>
<dbReference type="SUPFAM" id="SSF48403">
    <property type="entry name" value="Ankyrin repeat"/>
    <property type="match status" value="1"/>
</dbReference>
<dbReference type="InterPro" id="IPR036036">
    <property type="entry name" value="SOCS_box-like_dom_sf"/>
</dbReference>
<organism evidence="2 3">
    <name type="scientific">Elysia marginata</name>
    <dbReference type="NCBI Taxonomy" id="1093978"/>
    <lineage>
        <taxon>Eukaryota</taxon>
        <taxon>Metazoa</taxon>
        <taxon>Spiralia</taxon>
        <taxon>Lophotrochozoa</taxon>
        <taxon>Mollusca</taxon>
        <taxon>Gastropoda</taxon>
        <taxon>Heterobranchia</taxon>
        <taxon>Euthyneura</taxon>
        <taxon>Panpulmonata</taxon>
        <taxon>Sacoglossa</taxon>
        <taxon>Placobranchoidea</taxon>
        <taxon>Plakobranchidae</taxon>
        <taxon>Elysia</taxon>
    </lineage>
</organism>
<gene>
    <name evidence="2" type="ORF">ElyMa_001756500</name>
</gene>
<feature type="non-terminal residue" evidence="2">
    <location>
        <position position="1"/>
    </location>
</feature>
<feature type="domain" description="SOCS box" evidence="1">
    <location>
        <begin position="133"/>
        <end position="187"/>
    </location>
</feature>
<sequence>RYDICELLLKSKAKVQAKSKHGVTAMTVAIEQHNPYLVRLLIQFGYELDKNYRWGEAPLAQAIKIHSLESALTLLHWGCSLKCKRKLPSYFYMALKEKQWAVVTFLTHLKPDYLQETWLIRQQWPVSLYHREDVRQHLIEARRQVWDLKQLCRARIFRLLGKYAPVKADKLPLPSSLKEYLKFNEFVKESFYEKIPLEKTDCPFDCPAVCPKKTCPDLDISVSSDSGSEFEI</sequence>
<evidence type="ECO:0000313" key="3">
    <source>
        <dbReference type="Proteomes" id="UP000762676"/>
    </source>
</evidence>